<feature type="compositionally biased region" description="Basic and acidic residues" evidence="9">
    <location>
        <begin position="192"/>
        <end position="201"/>
    </location>
</feature>
<evidence type="ECO:0000256" key="1">
    <source>
        <dbReference type="ARBA" id="ARBA00005858"/>
    </source>
</evidence>
<dbReference type="GO" id="GO:0016787">
    <property type="term" value="F:hydrolase activity"/>
    <property type="evidence" value="ECO:0007669"/>
    <property type="project" value="UniProtKB-KW"/>
</dbReference>
<feature type="binding site" evidence="8">
    <location>
        <position position="355"/>
    </location>
    <ligand>
        <name>Zn(2+)</name>
        <dbReference type="ChEBI" id="CHEBI:29105"/>
    </ligand>
</feature>
<evidence type="ECO:0000256" key="7">
    <source>
        <dbReference type="PIRNR" id="PIRNR037125"/>
    </source>
</evidence>
<feature type="region of interest" description="Disordered" evidence="9">
    <location>
        <begin position="404"/>
        <end position="427"/>
    </location>
</feature>
<keyword evidence="2" id="KW-0540">Nuclease</keyword>
<feature type="region of interest" description="Disordered" evidence="9">
    <location>
        <begin position="115"/>
        <end position="203"/>
    </location>
</feature>
<dbReference type="GO" id="GO:0030688">
    <property type="term" value="C:preribosome, small subunit precursor"/>
    <property type="evidence" value="ECO:0007669"/>
    <property type="project" value="TreeGrafter"/>
</dbReference>
<dbReference type="InterPro" id="IPR014881">
    <property type="entry name" value="NOB1_Zn-bd"/>
</dbReference>
<dbReference type="SUPFAM" id="SSF144206">
    <property type="entry name" value="NOB1 zinc finger-like"/>
    <property type="match status" value="1"/>
</dbReference>
<dbReference type="Gene3D" id="6.20.210.10">
    <property type="entry name" value="Nin one binding (NOB1), Zn-ribbon-like"/>
    <property type="match status" value="1"/>
</dbReference>
<evidence type="ECO:0000256" key="9">
    <source>
        <dbReference type="SAM" id="MobiDB-lite"/>
    </source>
</evidence>
<dbReference type="GO" id="GO:0005737">
    <property type="term" value="C:cytoplasm"/>
    <property type="evidence" value="ECO:0007669"/>
    <property type="project" value="UniProtKB-ARBA"/>
</dbReference>
<accession>A0AAN7YR16</accession>
<feature type="region of interest" description="Disordered" evidence="9">
    <location>
        <begin position="252"/>
        <end position="309"/>
    </location>
</feature>
<dbReference type="Pfam" id="PF17146">
    <property type="entry name" value="PIN_6"/>
    <property type="match status" value="1"/>
</dbReference>
<keyword evidence="4" id="KW-0378">Hydrolase</keyword>
<feature type="region of interest" description="Disordered" evidence="9">
    <location>
        <begin position="464"/>
        <end position="492"/>
    </location>
</feature>
<feature type="binding site" evidence="8">
    <location>
        <position position="373"/>
    </location>
    <ligand>
        <name>Zn(2+)</name>
        <dbReference type="ChEBI" id="CHEBI:29105"/>
    </ligand>
</feature>
<sequence length="492" mass="53341">MATDMKPVHTLVLDTGAIIKNEPSVSTLLAQSESLVTVPAIVSEIKDAATRSRVETTLMPFLTIRSPSPASIKFVTDFARKTGDLAVLSKPDIQIIALTYEIECERNGGDWRLRRVPGQKRVNGAPPSKQTPEAVVGSAEESVEGSAEGSAEESTEASAVASATPSSENQTTKVHDTVESDLTPPEQLQGLDSEHSEDAARDPVASNELHLDGDVDQQLEEAAQQRGLDQPINADLEAQVQDSDAIDNSSLYKTAHTAPEVPAEDSTPRIDSAQTSSTSQEDSDSEGWITPGNLKKRQAEDAGASLKQTTETKTMQVGVLTTDFAMQNVILQINLNLLSSSMTRVKHMKTFVLRCHACFSVSKDMTKQFCPRCGQPSLTRVSCSTDSNGEFKLHLKKNMQWNTRGDRFSVPKPVHGSSNGRLKGGGKGGWGNELILTEDQKEFERASKVERKVKERSLMDEDYLPGILTGDRGRAGGRIKVGAGRNVNSKKR</sequence>
<proteinExistence type="inferred from homology"/>
<protein>
    <recommendedName>
        <fullName evidence="7">20S-pre-rRNA D-site endonuclease NOB1</fullName>
    </recommendedName>
</protein>
<evidence type="ECO:0000259" key="11">
    <source>
        <dbReference type="Pfam" id="PF17146"/>
    </source>
</evidence>
<feature type="binding site" evidence="8">
    <location>
        <position position="370"/>
    </location>
    <ligand>
        <name>Zn(2+)</name>
        <dbReference type="ChEBI" id="CHEBI:29105"/>
    </ligand>
</feature>
<gene>
    <name evidence="12" type="ORF">LTR62_008476</name>
</gene>
<dbReference type="CDD" id="cd09876">
    <property type="entry name" value="PIN_Nob1-like"/>
    <property type="match status" value="1"/>
</dbReference>
<reference evidence="12" key="1">
    <citation type="submission" date="2023-08" db="EMBL/GenBank/DDBJ databases">
        <title>Black Yeasts Isolated from many extreme environments.</title>
        <authorList>
            <person name="Coleine C."/>
            <person name="Stajich J.E."/>
            <person name="Selbmann L."/>
        </authorList>
    </citation>
    <scope>NUCLEOTIDE SEQUENCE</scope>
    <source>
        <strain evidence="12">CCFEE 5401</strain>
    </source>
</reference>
<dbReference type="InterPro" id="IPR017117">
    <property type="entry name" value="Nob1_euk"/>
</dbReference>
<name>A0AAN7YR16_9PEZI</name>
<dbReference type="AlphaFoldDB" id="A0AAN7YR16"/>
<dbReference type="Gene3D" id="3.40.50.1010">
    <property type="entry name" value="5'-nuclease"/>
    <property type="match status" value="1"/>
</dbReference>
<feature type="compositionally biased region" description="Low complexity" evidence="9">
    <location>
        <begin position="156"/>
        <end position="168"/>
    </location>
</feature>
<feature type="compositionally biased region" description="Low complexity" evidence="9">
    <location>
        <begin position="132"/>
        <end position="149"/>
    </location>
</feature>
<comment type="function">
    <text evidence="7">Required for the synthesis of 40S ribosome subunits. Has a role in processing 20S pre-rRNA into the mature 18S rRNA, where it is required for cleavage at the 3' end of the mature 18S rRNA (D-site). Accompanies the 20S pre-rRNA from the nucleus to the cytoplasm.</text>
</comment>
<feature type="domain" description="Ribonuclease PIN" evidence="11">
    <location>
        <begin position="11"/>
        <end position="102"/>
    </location>
</feature>
<dbReference type="InterPro" id="IPR033411">
    <property type="entry name" value="Ribonuclease_PIN"/>
</dbReference>
<dbReference type="GO" id="GO:0004521">
    <property type="term" value="F:RNA endonuclease activity"/>
    <property type="evidence" value="ECO:0007669"/>
    <property type="project" value="UniProtKB-UniRule"/>
</dbReference>
<dbReference type="GO" id="GO:0030490">
    <property type="term" value="P:maturation of SSU-rRNA"/>
    <property type="evidence" value="ECO:0007669"/>
    <property type="project" value="TreeGrafter"/>
</dbReference>
<dbReference type="InterPro" id="IPR036283">
    <property type="entry name" value="NOB1_Zf-like_sf"/>
</dbReference>
<dbReference type="GO" id="GO:0046872">
    <property type="term" value="F:metal ion binding"/>
    <property type="evidence" value="ECO:0007669"/>
    <property type="project" value="UniProtKB-UniRule"/>
</dbReference>
<dbReference type="Pfam" id="PF08772">
    <property type="entry name" value="Zn_ribbon_NOB1"/>
    <property type="match status" value="1"/>
</dbReference>
<evidence type="ECO:0000256" key="8">
    <source>
        <dbReference type="PIRSR" id="PIRSR037125-1"/>
    </source>
</evidence>
<comment type="subcellular location">
    <subcellularLocation>
        <location evidence="7">Nucleus</location>
        <location evidence="7">Nucleolus</location>
    </subcellularLocation>
</comment>
<dbReference type="InterPro" id="IPR039907">
    <property type="entry name" value="NOB1"/>
</dbReference>
<dbReference type="GO" id="GO:0005730">
    <property type="term" value="C:nucleolus"/>
    <property type="evidence" value="ECO:0007669"/>
    <property type="project" value="UniProtKB-SubCell"/>
</dbReference>
<keyword evidence="3 7" id="KW-0479">Metal-binding</keyword>
<evidence type="ECO:0000256" key="2">
    <source>
        <dbReference type="ARBA" id="ARBA00022722"/>
    </source>
</evidence>
<dbReference type="PIRSF" id="PIRSF037125">
    <property type="entry name" value="D-site_20S_pre-rRNA_nuclease"/>
    <property type="match status" value="1"/>
</dbReference>
<dbReference type="PANTHER" id="PTHR12814:SF2">
    <property type="entry name" value="RNA-BINDING PROTEIN NOB1"/>
    <property type="match status" value="1"/>
</dbReference>
<comment type="similarity">
    <text evidence="1 7">Belongs to the NOB1 family.</text>
</comment>
<feature type="binding site" evidence="8">
    <location>
        <position position="358"/>
    </location>
    <ligand>
        <name>Zn(2+)</name>
        <dbReference type="ChEBI" id="CHEBI:29105"/>
    </ligand>
</feature>
<dbReference type="EMBL" id="JAVRRL010000009">
    <property type="protein sequence ID" value="KAK5116150.1"/>
    <property type="molecule type" value="Genomic_DNA"/>
</dbReference>
<dbReference type="PANTHER" id="PTHR12814">
    <property type="entry name" value="RNA-BINDING PROTEIN NOB1"/>
    <property type="match status" value="1"/>
</dbReference>
<evidence type="ECO:0000259" key="10">
    <source>
        <dbReference type="Pfam" id="PF08772"/>
    </source>
</evidence>
<evidence type="ECO:0000313" key="13">
    <source>
        <dbReference type="Proteomes" id="UP001310890"/>
    </source>
</evidence>
<dbReference type="FunFam" id="3.40.50.1010:FF:000020">
    <property type="entry name" value="20S-pre-rRNA D-site endonuclease NOB1"/>
    <property type="match status" value="1"/>
</dbReference>
<evidence type="ECO:0000256" key="6">
    <source>
        <dbReference type="ARBA" id="ARBA00023242"/>
    </source>
</evidence>
<evidence type="ECO:0000256" key="5">
    <source>
        <dbReference type="ARBA" id="ARBA00022833"/>
    </source>
</evidence>
<keyword evidence="5 7" id="KW-0862">Zinc</keyword>
<organism evidence="12 13">
    <name type="scientific">Meristemomyces frigidus</name>
    <dbReference type="NCBI Taxonomy" id="1508187"/>
    <lineage>
        <taxon>Eukaryota</taxon>
        <taxon>Fungi</taxon>
        <taxon>Dikarya</taxon>
        <taxon>Ascomycota</taxon>
        <taxon>Pezizomycotina</taxon>
        <taxon>Dothideomycetes</taxon>
        <taxon>Dothideomycetidae</taxon>
        <taxon>Mycosphaerellales</taxon>
        <taxon>Teratosphaeriaceae</taxon>
        <taxon>Meristemomyces</taxon>
    </lineage>
</organism>
<feature type="domain" description="Nin one binding (NOB1) Zn-ribbon-like" evidence="10">
    <location>
        <begin position="345"/>
        <end position="416"/>
    </location>
</feature>
<evidence type="ECO:0000256" key="3">
    <source>
        <dbReference type="ARBA" id="ARBA00022723"/>
    </source>
</evidence>
<comment type="caution">
    <text evidence="12">The sequence shown here is derived from an EMBL/GenBank/DDBJ whole genome shotgun (WGS) entry which is preliminary data.</text>
</comment>
<evidence type="ECO:0000256" key="4">
    <source>
        <dbReference type="ARBA" id="ARBA00022801"/>
    </source>
</evidence>
<keyword evidence="6 7" id="KW-0539">Nucleus</keyword>
<evidence type="ECO:0000313" key="12">
    <source>
        <dbReference type="EMBL" id="KAK5116150.1"/>
    </source>
</evidence>
<dbReference type="Proteomes" id="UP001310890">
    <property type="component" value="Unassembled WGS sequence"/>
</dbReference>